<evidence type="ECO:0000313" key="1">
    <source>
        <dbReference type="EMBL" id="UUV20869.1"/>
    </source>
</evidence>
<dbReference type="RefSeq" id="WP_257498783.1">
    <property type="nucleotide sequence ID" value="NZ_CP102382.1"/>
</dbReference>
<dbReference type="Proteomes" id="UP001317001">
    <property type="component" value="Chromosome"/>
</dbReference>
<evidence type="ECO:0008006" key="3">
    <source>
        <dbReference type="Google" id="ProtNLM"/>
    </source>
</evidence>
<accession>A0ABY5NQV9</accession>
<dbReference type="PROSITE" id="PS51257">
    <property type="entry name" value="PROKAR_LIPOPROTEIN"/>
    <property type="match status" value="1"/>
</dbReference>
<gene>
    <name evidence="1" type="ORF">NPX36_11140</name>
</gene>
<protein>
    <recommendedName>
        <fullName evidence="3">Lipoprotein</fullName>
    </recommendedName>
</protein>
<organism evidence="1 2">
    <name type="scientific">Paenimyroides aestuarii</name>
    <dbReference type="NCBI Taxonomy" id="2968490"/>
    <lineage>
        <taxon>Bacteria</taxon>
        <taxon>Pseudomonadati</taxon>
        <taxon>Bacteroidota</taxon>
        <taxon>Flavobacteriia</taxon>
        <taxon>Flavobacteriales</taxon>
        <taxon>Flavobacteriaceae</taxon>
        <taxon>Paenimyroides</taxon>
    </lineage>
</organism>
<sequence>MKKTIVLFAAASILTLQSCDLLNSSEKYDLAQPEKVTELKTEIDKNIKAEDLVHQINFIVSNHDGFSNEPNVVNVTLGKPGEDKKVERVSLVLSPEIKVEREDTEYVGKVHSMPYSEFDLSKVPTYISEAAAMIPAEEYEYAGIGDYRIQAQSEGFLEHHIVLQVTPTTGATQMNGRRIETTYYEIEYKTDKDGKLNMLIEEE</sequence>
<reference evidence="1 2" key="1">
    <citation type="submission" date="2022-08" db="EMBL/GenBank/DDBJ databases">
        <title>Myroides zhujiangensis sp. nov., a novel bacterium isolated from sediment in the Pearl River Estuary.</title>
        <authorList>
            <person name="Cui L."/>
        </authorList>
    </citation>
    <scope>NUCLEOTIDE SEQUENCE [LARGE SCALE GENOMIC DNA]</scope>
    <source>
        <strain evidence="1 2">SCSIO 72103</strain>
    </source>
</reference>
<keyword evidence="2" id="KW-1185">Reference proteome</keyword>
<proteinExistence type="predicted"/>
<name>A0ABY5NQV9_9FLAO</name>
<evidence type="ECO:0000313" key="2">
    <source>
        <dbReference type="Proteomes" id="UP001317001"/>
    </source>
</evidence>
<dbReference type="EMBL" id="CP102382">
    <property type="protein sequence ID" value="UUV20869.1"/>
    <property type="molecule type" value="Genomic_DNA"/>
</dbReference>